<evidence type="ECO:0000313" key="1">
    <source>
        <dbReference type="EMBL" id="SPD76258.1"/>
    </source>
</evidence>
<organism evidence="1">
    <name type="scientific">uncultured Desulfobacterium sp</name>
    <dbReference type="NCBI Taxonomy" id="201089"/>
    <lineage>
        <taxon>Bacteria</taxon>
        <taxon>Pseudomonadati</taxon>
        <taxon>Thermodesulfobacteriota</taxon>
        <taxon>Desulfobacteria</taxon>
        <taxon>Desulfobacterales</taxon>
        <taxon>Desulfobacteriaceae</taxon>
        <taxon>Desulfobacterium</taxon>
        <taxon>environmental samples</taxon>
    </lineage>
</organism>
<gene>
    <name evidence="1" type="ORF">PITCH_A880010</name>
</gene>
<accession>A0A445N3H6</accession>
<dbReference type="EMBL" id="OJIN01000234">
    <property type="protein sequence ID" value="SPD76258.1"/>
    <property type="molecule type" value="Genomic_DNA"/>
</dbReference>
<sequence>MIVPQGILTVIGNPLEQRGSAITDTDNSYFYLPALFHIILFNLWN</sequence>
<protein>
    <submittedName>
        <fullName evidence="1">Uncharacterized protein</fullName>
    </submittedName>
</protein>
<dbReference type="AlphaFoldDB" id="A0A445N3H6"/>
<reference evidence="1" key="1">
    <citation type="submission" date="2018-01" db="EMBL/GenBank/DDBJ databases">
        <authorList>
            <person name="Regsiter A."/>
            <person name="William W."/>
        </authorList>
    </citation>
    <scope>NUCLEOTIDE SEQUENCE</scope>
    <source>
        <strain evidence="1">TRIP AH-1</strain>
    </source>
</reference>
<name>A0A445N3H6_9BACT</name>
<proteinExistence type="predicted"/>